<dbReference type="Gene3D" id="2.30.29.30">
    <property type="entry name" value="Pleckstrin-homology domain (PH domain)/Phosphotyrosine-binding domain (PTB)"/>
    <property type="match status" value="1"/>
</dbReference>
<keyword evidence="3" id="KW-0268">Exocytosis</keyword>
<evidence type="ECO:0000256" key="1">
    <source>
        <dbReference type="ARBA" id="ARBA00004156"/>
    </source>
</evidence>
<dbReference type="InterPro" id="IPR010439">
    <property type="entry name" value="MUN_dom"/>
</dbReference>
<evidence type="ECO:0000256" key="9">
    <source>
        <dbReference type="ARBA" id="ARBA00034103"/>
    </source>
</evidence>
<evidence type="ECO:0000256" key="5">
    <source>
        <dbReference type="ARBA" id="ARBA00023018"/>
    </source>
</evidence>
<keyword evidence="4" id="KW-0106">Calcium</keyword>
<dbReference type="AlphaFoldDB" id="A0A0V1JT18"/>
<feature type="domain" description="PH" evidence="10">
    <location>
        <begin position="25"/>
        <end position="130"/>
    </location>
</feature>
<comment type="subcellular location">
    <subcellularLocation>
        <location evidence="1">Cytoplasmic vesicle membrane</location>
    </subcellularLocation>
    <subcellularLocation>
        <location evidence="9">Synapse</location>
    </subcellularLocation>
</comment>
<keyword evidence="2" id="KW-0813">Transport</keyword>
<dbReference type="GO" id="GO:1990504">
    <property type="term" value="P:dense core granule exocytosis"/>
    <property type="evidence" value="ECO:0007669"/>
    <property type="project" value="InterPro"/>
</dbReference>
<dbReference type="SMART" id="SM01145">
    <property type="entry name" value="DUF1041"/>
    <property type="match status" value="1"/>
</dbReference>
<dbReference type="Pfam" id="PF06292">
    <property type="entry name" value="MUN"/>
    <property type="match status" value="1"/>
</dbReference>
<dbReference type="GO" id="GO:0008289">
    <property type="term" value="F:lipid binding"/>
    <property type="evidence" value="ECO:0007669"/>
    <property type="project" value="UniProtKB-KW"/>
</dbReference>
<evidence type="ECO:0000256" key="8">
    <source>
        <dbReference type="ARBA" id="ARBA00023329"/>
    </source>
</evidence>
<dbReference type="PANTHER" id="PTHR12166">
    <property type="entry name" value="CALCIUM-DEPENDENT SECRETION ACTIVATOR"/>
    <property type="match status" value="1"/>
</dbReference>
<dbReference type="PANTHER" id="PTHR12166:SF8">
    <property type="entry name" value="CALCIUM-DEPENDENT SECRETION ACTIVATOR"/>
    <property type="match status" value="1"/>
</dbReference>
<keyword evidence="7" id="KW-0472">Membrane</keyword>
<evidence type="ECO:0000256" key="3">
    <source>
        <dbReference type="ARBA" id="ARBA00022483"/>
    </source>
</evidence>
<evidence type="ECO:0000259" key="10">
    <source>
        <dbReference type="PROSITE" id="PS50003"/>
    </source>
</evidence>
<dbReference type="InterPro" id="IPR001849">
    <property type="entry name" value="PH_domain"/>
</dbReference>
<keyword evidence="8" id="KW-0968">Cytoplasmic vesicle</keyword>
<dbReference type="SUPFAM" id="SSF50729">
    <property type="entry name" value="PH domain-like"/>
    <property type="match status" value="1"/>
</dbReference>
<sequence length="765" mass="87784">MTVPKGLNDQNLRIRIAIRMEKPQNLKYCGYCYVLGKVVWKHWKKRYICLIQVSQYTFAMCNYKERSSEPAEFMQLDGFTVDYAEPDSELFSLGGKYFFSALKEGEEIKFATDDDNERHMWVQALYRATGQAHKPVPSKVDSTFSKPQSGDEQAKKLGIDEFIQADPVKSPHEEYFALLQSLTLNYRLNEPICSLGWFSPAQIFMLDEYCARYMVRGCHRNVCLLNDLLNKAESDHVIDPTLLHYSFAFCASHVHGNRPDGVGTVTLNERDRFNQVKSRLRALLEKQITNFRHCFPFGRPEGALKATLSLLERVLMKDTQGSLGSEEVHNVVKRCLENAALVNYTQICSEVSLEERIASGISPAARIDDLIRIAEMCVDLLKEIDEYHAEAFAWYSELLVEHAETYWSLFLVDMQAALAVQPPDTWDAFPLFELLNDYLCQDGQLKKGIFHSKLLAIFAPIVVRYVDLMEHSIELSIEKEFPKEKWEVKNHGCVTSEDIFWKLESLQSFTTNLHWPEEEFASHLEDRMKRMASDMIMKCAEKTMAVFEQWLARAKRNTDYILPTEVCVMVNVIFDAKERALKLCGGAGGDILLAVLESTLVKMARYDEGNPIGTILSIAVKSMVTEAPMLVQSQSPPKQRPVIKAPSASHLGHSYIEFMRISLEQLRQLVTDELFVTHLFEVWYSGQLQLINNWLTERHDRSLSAYQLTCLSYLMKKIYSDYELQGIDEEKLNLKSYASICKRLHLEETNASLSESSGRSRFSFI</sequence>
<organism evidence="12 13">
    <name type="scientific">Trichinella pseudospiralis</name>
    <name type="common">Parasitic roundworm</name>
    <dbReference type="NCBI Taxonomy" id="6337"/>
    <lineage>
        <taxon>Eukaryota</taxon>
        <taxon>Metazoa</taxon>
        <taxon>Ecdysozoa</taxon>
        <taxon>Nematoda</taxon>
        <taxon>Enoplea</taxon>
        <taxon>Dorylaimia</taxon>
        <taxon>Trichinellida</taxon>
        <taxon>Trichinellidae</taxon>
        <taxon>Trichinella</taxon>
    </lineage>
</organism>
<keyword evidence="6" id="KW-0446">Lipid-binding</keyword>
<dbReference type="SMART" id="SM00233">
    <property type="entry name" value="PH"/>
    <property type="match status" value="1"/>
</dbReference>
<dbReference type="InterPro" id="IPR033227">
    <property type="entry name" value="CAPS"/>
</dbReference>
<reference evidence="12 13" key="1">
    <citation type="submission" date="2015-01" db="EMBL/GenBank/DDBJ databases">
        <title>Evolution of Trichinella species and genotypes.</title>
        <authorList>
            <person name="Korhonen P.K."/>
            <person name="Edoardo P."/>
            <person name="Giuseppe L.R."/>
            <person name="Gasser R.B."/>
        </authorList>
    </citation>
    <scope>NUCLEOTIDE SEQUENCE [LARGE SCALE GENOMIC DNA]</scope>
    <source>
        <strain evidence="12">ISS176</strain>
    </source>
</reference>
<evidence type="ECO:0000256" key="6">
    <source>
        <dbReference type="ARBA" id="ARBA00023121"/>
    </source>
</evidence>
<name>A0A0V1JT18_TRIPS</name>
<accession>A0A0V1JT18</accession>
<dbReference type="GO" id="GO:0016079">
    <property type="term" value="P:synaptic vesicle exocytosis"/>
    <property type="evidence" value="ECO:0007669"/>
    <property type="project" value="InterPro"/>
</dbReference>
<evidence type="ECO:0000313" key="12">
    <source>
        <dbReference type="EMBL" id="KRZ38070.1"/>
    </source>
</evidence>
<dbReference type="CDD" id="cd01234">
    <property type="entry name" value="PH_CADPS"/>
    <property type="match status" value="1"/>
</dbReference>
<feature type="domain" description="MHD1" evidence="11">
    <location>
        <begin position="412"/>
        <end position="543"/>
    </location>
</feature>
<comment type="caution">
    <text evidence="12">The sequence shown here is derived from an EMBL/GenBank/DDBJ whole genome shotgun (WGS) entry which is preliminary data.</text>
</comment>
<evidence type="ECO:0000256" key="4">
    <source>
        <dbReference type="ARBA" id="ARBA00022837"/>
    </source>
</evidence>
<evidence type="ECO:0000259" key="11">
    <source>
        <dbReference type="PROSITE" id="PS51258"/>
    </source>
</evidence>
<dbReference type="InterPro" id="IPR011993">
    <property type="entry name" value="PH-like_dom_sf"/>
</dbReference>
<proteinExistence type="predicted"/>
<gene>
    <name evidence="12" type="primary">unc-31</name>
    <name evidence="12" type="ORF">T4C_3718</name>
</gene>
<dbReference type="GO" id="GO:0098793">
    <property type="term" value="C:presynapse"/>
    <property type="evidence" value="ECO:0007669"/>
    <property type="project" value="GOC"/>
</dbReference>
<dbReference type="Proteomes" id="UP000054826">
    <property type="component" value="Unassembled WGS sequence"/>
</dbReference>
<dbReference type="PROSITE" id="PS51258">
    <property type="entry name" value="MHD1"/>
    <property type="match status" value="1"/>
</dbReference>
<keyword evidence="5" id="KW-0770">Synapse</keyword>
<evidence type="ECO:0000256" key="7">
    <source>
        <dbReference type="ARBA" id="ARBA00023136"/>
    </source>
</evidence>
<dbReference type="FunFam" id="2.30.29.30:FF:000343">
    <property type="entry name" value="Calcium-dependent secretion activator"/>
    <property type="match status" value="1"/>
</dbReference>
<protein>
    <submittedName>
        <fullName evidence="12">Calcium-dependent secretion activator</fullName>
    </submittedName>
</protein>
<evidence type="ECO:0000256" key="2">
    <source>
        <dbReference type="ARBA" id="ARBA00022448"/>
    </source>
</evidence>
<dbReference type="Pfam" id="PF00169">
    <property type="entry name" value="PH"/>
    <property type="match status" value="1"/>
</dbReference>
<dbReference type="InterPro" id="IPR014770">
    <property type="entry name" value="Munc13_1"/>
</dbReference>
<dbReference type="PROSITE" id="PS50003">
    <property type="entry name" value="PH_DOMAIN"/>
    <property type="match status" value="1"/>
</dbReference>
<evidence type="ECO:0000313" key="13">
    <source>
        <dbReference type="Proteomes" id="UP000054826"/>
    </source>
</evidence>
<dbReference type="EMBL" id="JYDV01000050">
    <property type="protein sequence ID" value="KRZ38070.1"/>
    <property type="molecule type" value="Genomic_DNA"/>
</dbReference>
<dbReference type="Gene3D" id="1.10.357.50">
    <property type="match status" value="1"/>
</dbReference>
<dbReference type="GO" id="GO:0030659">
    <property type="term" value="C:cytoplasmic vesicle membrane"/>
    <property type="evidence" value="ECO:0007669"/>
    <property type="project" value="UniProtKB-SubCell"/>
</dbReference>